<dbReference type="InterPro" id="IPR045383">
    <property type="entry name" value="DUF6528"/>
</dbReference>
<name>A0A0P9XYE9_9PSED</name>
<feature type="signal peptide" evidence="1">
    <location>
        <begin position="1"/>
        <end position="21"/>
    </location>
</feature>
<evidence type="ECO:0000313" key="2">
    <source>
        <dbReference type="EMBL" id="KPY37959.1"/>
    </source>
</evidence>
<dbReference type="EMBL" id="LJRC01000107">
    <property type="protein sequence ID" value="KPY37959.1"/>
    <property type="molecule type" value="Genomic_DNA"/>
</dbReference>
<sequence length="293" mass="32873">MRTLHCLLIFLLTATATVARSAERLYVCGDDQVREYRVQAASATEIWRWSAAQAKDLPDAYRQKLLSHIDECKPVEGGRAILVTSSTGGVVLLDRTSGRVLFRALAPMAHSAEYLPNGLIAVALSIEPNGDRLQLYDRYRNEKPLFETPLPSGHGVVWDEQRQRLFALSHDLLQAFTLSGDRASPVLQESERWTLPGRRDGHDLSALGDGRYAVTTDDGVWLFSPDSGVFLTFEPLRSASRVKALSLMDERMAWVEVEQSWWAFGFHLAERDGSGGVRVPVSDLHLYKVRWVH</sequence>
<protein>
    <submittedName>
        <fullName evidence="2">Uncharacterized protein</fullName>
    </submittedName>
</protein>
<accession>A0A0P9XYE9</accession>
<dbReference type="InterPro" id="IPR015943">
    <property type="entry name" value="WD40/YVTN_repeat-like_dom_sf"/>
</dbReference>
<comment type="caution">
    <text evidence="2">The sequence shown here is derived from an EMBL/GenBank/DDBJ whole genome shotgun (WGS) entry which is preliminary data.</text>
</comment>
<reference evidence="2 3" key="1">
    <citation type="submission" date="2015-09" db="EMBL/GenBank/DDBJ databases">
        <title>Genome announcement of multiple Pseudomonas syringae strains.</title>
        <authorList>
            <person name="Thakur S."/>
            <person name="Wang P.W."/>
            <person name="Gong Y."/>
            <person name="Weir B.S."/>
            <person name="Guttman D.S."/>
        </authorList>
    </citation>
    <scope>NUCLEOTIDE SEQUENCE [LARGE SCALE GENOMIC DNA]</scope>
    <source>
        <strain evidence="2 3">ICMP3956</strain>
    </source>
</reference>
<dbReference type="Gene3D" id="2.130.10.10">
    <property type="entry name" value="YVTN repeat-like/Quinoprotein amine dehydrogenase"/>
    <property type="match status" value="1"/>
</dbReference>
<dbReference type="Pfam" id="PF20138">
    <property type="entry name" value="DUF6528"/>
    <property type="match status" value="1"/>
</dbReference>
<evidence type="ECO:0000313" key="3">
    <source>
        <dbReference type="Proteomes" id="UP000050562"/>
    </source>
</evidence>
<dbReference type="AlphaFoldDB" id="A0A0P9XYE9"/>
<dbReference type="SUPFAM" id="SSF50998">
    <property type="entry name" value="Quinoprotein alcohol dehydrogenase-like"/>
    <property type="match status" value="1"/>
</dbReference>
<proteinExistence type="predicted"/>
<organism evidence="2 3">
    <name type="scientific">Pseudomonas syringae pv. primulae</name>
    <dbReference type="NCBI Taxonomy" id="251707"/>
    <lineage>
        <taxon>Bacteria</taxon>
        <taxon>Pseudomonadati</taxon>
        <taxon>Pseudomonadota</taxon>
        <taxon>Gammaproteobacteria</taxon>
        <taxon>Pseudomonadales</taxon>
        <taxon>Pseudomonadaceae</taxon>
        <taxon>Pseudomonas</taxon>
    </lineage>
</organism>
<dbReference type="Proteomes" id="UP000050562">
    <property type="component" value="Unassembled WGS sequence"/>
</dbReference>
<dbReference type="InterPro" id="IPR011047">
    <property type="entry name" value="Quinoprotein_ADH-like_sf"/>
</dbReference>
<dbReference type="PATRIC" id="fig|251707.3.peg.1964"/>
<evidence type="ECO:0000256" key="1">
    <source>
        <dbReference type="SAM" id="SignalP"/>
    </source>
</evidence>
<gene>
    <name evidence="2" type="ORF">ALO52_01523</name>
</gene>
<keyword evidence="1" id="KW-0732">Signal</keyword>
<feature type="chain" id="PRO_5006171971" evidence="1">
    <location>
        <begin position="22"/>
        <end position="293"/>
    </location>
</feature>
<dbReference type="RefSeq" id="WP_057408944.1">
    <property type="nucleotide sequence ID" value="NZ_LJRC01000107.1"/>
</dbReference>